<dbReference type="AlphaFoldDB" id="A0A6P2VJ03"/>
<proteinExistence type="predicted"/>
<evidence type="ECO:0000256" key="1">
    <source>
        <dbReference type="SAM" id="MobiDB-lite"/>
    </source>
</evidence>
<feature type="compositionally biased region" description="Pro residues" evidence="1">
    <location>
        <begin position="338"/>
        <end position="348"/>
    </location>
</feature>
<evidence type="ECO:0000313" key="2">
    <source>
        <dbReference type="EMBL" id="VWC81553.1"/>
    </source>
</evidence>
<organism evidence="2 3">
    <name type="scientific">Burkholderia lata (strain ATCC 17760 / DSM 23089 / LMG 22485 / NCIMB 9086 / R18194 / 383)</name>
    <dbReference type="NCBI Taxonomy" id="482957"/>
    <lineage>
        <taxon>Bacteria</taxon>
        <taxon>Pseudomonadati</taxon>
        <taxon>Pseudomonadota</taxon>
        <taxon>Betaproteobacteria</taxon>
        <taxon>Burkholderiales</taxon>
        <taxon>Burkholderiaceae</taxon>
        <taxon>Burkholderia</taxon>
        <taxon>Burkholderia cepacia complex</taxon>
    </lineage>
</organism>
<protein>
    <submittedName>
        <fullName evidence="2">Uncharacterized protein</fullName>
    </submittedName>
</protein>
<reference evidence="2 3" key="1">
    <citation type="submission" date="2019-09" db="EMBL/GenBank/DDBJ databases">
        <authorList>
            <person name="Depoorter E."/>
        </authorList>
    </citation>
    <scope>NUCLEOTIDE SEQUENCE [LARGE SCALE GENOMIC DNA]</scope>
    <source>
        <strain evidence="2">R-39750</strain>
    </source>
</reference>
<name>A0A6P2VJ03_BURL3</name>
<dbReference type="Proteomes" id="UP000494110">
    <property type="component" value="Unassembled WGS sequence"/>
</dbReference>
<dbReference type="EMBL" id="CABVQN010000004">
    <property type="protein sequence ID" value="VWC81553.1"/>
    <property type="molecule type" value="Genomic_DNA"/>
</dbReference>
<feature type="compositionally biased region" description="Low complexity" evidence="1">
    <location>
        <begin position="360"/>
        <end position="372"/>
    </location>
</feature>
<feature type="compositionally biased region" description="Low complexity" evidence="1">
    <location>
        <begin position="286"/>
        <end position="303"/>
    </location>
</feature>
<sequence>MSEAIHPSVVAKRPTVTTVRTGPFVVRDLAPGKPYLQFREGRYVLVQPADAGEIPYLPFGDRIRFRINQWLVSRHVTWHVPPLQIASVSRRLFRRDRVSCGAAPSAHRASLKLTPGRLGASVVAVSKTLGRATLIAVFAFLALMGVTRFVHVDVATVFRSIHFGIPHFLTPWRSADDPIDLALNSQPNAYPAIPYSPSVTPSTFVVPGSESSSEHAHQDAHLVDDAAKGWIPLPGGGPFPMNMPNYGDDVQKGPVHLTIHPPPFSAPAERGDEDGNGDAVTLLGTPPSQAQVPAAPAAEPEQSNSQAKKSGPRVLPVHNARESAPVRASSRPTTQPQPAEPPPPPPSPANRDAVDVQLMQAAPKSQQAAQAAVDTEKQVPQQDPPSNGPVAPKFNVVTKNGDALVVVEHGQMKQVSVGQTLPDGSTLLSVQRHGGGFSTSRGTYVAY</sequence>
<accession>A0A6P2VJ03</accession>
<feature type="region of interest" description="Disordered" evidence="1">
    <location>
        <begin position="246"/>
        <end position="391"/>
    </location>
</feature>
<gene>
    <name evidence="2" type="ORF">BLA39750_01237</name>
</gene>
<evidence type="ECO:0000313" key="3">
    <source>
        <dbReference type="Proteomes" id="UP000494110"/>
    </source>
</evidence>